<keyword evidence="3" id="KW-1185">Reference proteome</keyword>
<keyword evidence="1" id="KW-1133">Transmembrane helix</keyword>
<organism evidence="2 3">
    <name type="scientific">Carboxylicivirga marina</name>
    <dbReference type="NCBI Taxonomy" id="2800988"/>
    <lineage>
        <taxon>Bacteria</taxon>
        <taxon>Pseudomonadati</taxon>
        <taxon>Bacteroidota</taxon>
        <taxon>Bacteroidia</taxon>
        <taxon>Marinilabiliales</taxon>
        <taxon>Marinilabiliaceae</taxon>
        <taxon>Carboxylicivirga</taxon>
    </lineage>
</organism>
<keyword evidence="1" id="KW-0812">Transmembrane</keyword>
<dbReference type="EMBL" id="JAENRR010000002">
    <property type="protein sequence ID" value="MBK3515986.1"/>
    <property type="molecule type" value="Genomic_DNA"/>
</dbReference>
<feature type="transmembrane region" description="Helical" evidence="1">
    <location>
        <begin position="12"/>
        <end position="33"/>
    </location>
</feature>
<feature type="transmembrane region" description="Helical" evidence="1">
    <location>
        <begin position="40"/>
        <end position="59"/>
    </location>
</feature>
<evidence type="ECO:0000313" key="3">
    <source>
        <dbReference type="Proteomes" id="UP000605676"/>
    </source>
</evidence>
<dbReference type="Proteomes" id="UP000605676">
    <property type="component" value="Unassembled WGS sequence"/>
</dbReference>
<dbReference type="RefSeq" id="WP_200463218.1">
    <property type="nucleotide sequence ID" value="NZ_JAENRR010000002.1"/>
</dbReference>
<evidence type="ECO:0008006" key="4">
    <source>
        <dbReference type="Google" id="ProtNLM"/>
    </source>
</evidence>
<sequence>MIEIVGKPILWIVWLLIPGVNIIFAIWLINLLAKSFGKGVGFTLGLLIPPFTFIFYPILGLGDAKYEGPAGS</sequence>
<dbReference type="InterPro" id="IPR043739">
    <property type="entry name" value="DUF5684"/>
</dbReference>
<dbReference type="Pfam" id="PF18936">
    <property type="entry name" value="DUF5684"/>
    <property type="match status" value="1"/>
</dbReference>
<evidence type="ECO:0000256" key="1">
    <source>
        <dbReference type="SAM" id="Phobius"/>
    </source>
</evidence>
<accession>A0ABS1HEE3</accession>
<name>A0ABS1HEE3_9BACT</name>
<comment type="caution">
    <text evidence="2">The sequence shown here is derived from an EMBL/GenBank/DDBJ whole genome shotgun (WGS) entry which is preliminary data.</text>
</comment>
<protein>
    <recommendedName>
        <fullName evidence="4">Signal peptidase I</fullName>
    </recommendedName>
</protein>
<proteinExistence type="predicted"/>
<reference evidence="2 3" key="1">
    <citation type="submission" date="2021-01" db="EMBL/GenBank/DDBJ databases">
        <title>Carboxyliciviraga sp.nov., isolated from coastal sediments.</title>
        <authorList>
            <person name="Lu D."/>
            <person name="Zhang T."/>
        </authorList>
    </citation>
    <scope>NUCLEOTIDE SEQUENCE [LARGE SCALE GENOMIC DNA]</scope>
    <source>
        <strain evidence="2 3">N1Y132</strain>
    </source>
</reference>
<keyword evidence="1" id="KW-0472">Membrane</keyword>
<evidence type="ECO:0000313" key="2">
    <source>
        <dbReference type="EMBL" id="MBK3515986.1"/>
    </source>
</evidence>
<gene>
    <name evidence="2" type="ORF">JIV24_01455</name>
</gene>